<dbReference type="WBParaSite" id="Hba_06918">
    <property type="protein sequence ID" value="Hba_06918"/>
    <property type="gene ID" value="Hba_06918"/>
</dbReference>
<reference evidence="2" key="1">
    <citation type="submission" date="2016-11" db="UniProtKB">
        <authorList>
            <consortium name="WormBaseParasite"/>
        </authorList>
    </citation>
    <scope>IDENTIFICATION</scope>
</reference>
<proteinExistence type="predicted"/>
<evidence type="ECO:0000313" key="2">
    <source>
        <dbReference type="WBParaSite" id="Hba_06918"/>
    </source>
</evidence>
<sequence>MSSSIINLSSNIFSNTCILHIFL</sequence>
<organism evidence="1 2">
    <name type="scientific">Heterorhabditis bacteriophora</name>
    <name type="common">Entomopathogenic nematode worm</name>
    <dbReference type="NCBI Taxonomy" id="37862"/>
    <lineage>
        <taxon>Eukaryota</taxon>
        <taxon>Metazoa</taxon>
        <taxon>Ecdysozoa</taxon>
        <taxon>Nematoda</taxon>
        <taxon>Chromadorea</taxon>
        <taxon>Rhabditida</taxon>
        <taxon>Rhabditina</taxon>
        <taxon>Rhabditomorpha</taxon>
        <taxon>Strongyloidea</taxon>
        <taxon>Heterorhabditidae</taxon>
        <taxon>Heterorhabditis</taxon>
    </lineage>
</organism>
<accession>A0A1I7WPA1</accession>
<keyword evidence="1" id="KW-1185">Reference proteome</keyword>
<dbReference type="AlphaFoldDB" id="A0A1I7WPA1"/>
<name>A0A1I7WPA1_HETBA</name>
<evidence type="ECO:0000313" key="1">
    <source>
        <dbReference type="Proteomes" id="UP000095283"/>
    </source>
</evidence>
<protein>
    <submittedName>
        <fullName evidence="2">Uncharacterized protein</fullName>
    </submittedName>
</protein>
<dbReference type="Proteomes" id="UP000095283">
    <property type="component" value="Unplaced"/>
</dbReference>